<feature type="disulfide bond" evidence="9">
    <location>
        <begin position="133"/>
        <end position="142"/>
    </location>
</feature>
<keyword evidence="8 9" id="KW-0424">Laminin EGF-like domain</keyword>
<dbReference type="eggNOG" id="KOG1388">
    <property type="taxonomic scope" value="Eukaryota"/>
</dbReference>
<dbReference type="SUPFAM" id="SSF57196">
    <property type="entry name" value="EGF/Laminin"/>
    <property type="match status" value="1"/>
</dbReference>
<dbReference type="InterPro" id="IPR002049">
    <property type="entry name" value="LE_dom"/>
</dbReference>
<dbReference type="STRING" id="8469.M7CDY7"/>
<keyword evidence="7" id="KW-0325">Glycoprotein</keyword>
<organism evidence="11 12">
    <name type="scientific">Chelonia mydas</name>
    <name type="common">Green sea-turtle</name>
    <name type="synonym">Chelonia agassizi</name>
    <dbReference type="NCBI Taxonomy" id="8469"/>
    <lineage>
        <taxon>Eukaryota</taxon>
        <taxon>Metazoa</taxon>
        <taxon>Chordata</taxon>
        <taxon>Craniata</taxon>
        <taxon>Vertebrata</taxon>
        <taxon>Euteleostomi</taxon>
        <taxon>Archelosauria</taxon>
        <taxon>Testudinata</taxon>
        <taxon>Testudines</taxon>
        <taxon>Cryptodira</taxon>
        <taxon>Durocryptodira</taxon>
        <taxon>Americhelydia</taxon>
        <taxon>Chelonioidea</taxon>
        <taxon>Cheloniidae</taxon>
        <taxon>Chelonia</taxon>
    </lineage>
</organism>
<keyword evidence="5" id="KW-0472">Membrane</keyword>
<dbReference type="CDD" id="cd00055">
    <property type="entry name" value="EGF_Lam"/>
    <property type="match status" value="1"/>
</dbReference>
<name>M7CDY7_CHEMY</name>
<dbReference type="EMBL" id="KB517806">
    <property type="protein sequence ID" value="EMP39027.1"/>
    <property type="molecule type" value="Genomic_DNA"/>
</dbReference>
<feature type="disulfide bond" evidence="9">
    <location>
        <begin position="145"/>
        <end position="159"/>
    </location>
</feature>
<keyword evidence="4" id="KW-0677">Repeat</keyword>
<dbReference type="Pfam" id="PF01437">
    <property type="entry name" value="PSI"/>
    <property type="match status" value="1"/>
</dbReference>
<protein>
    <submittedName>
        <fullName evidence="11">Attractin-like protein 1</fullName>
    </submittedName>
</protein>
<evidence type="ECO:0000256" key="8">
    <source>
        <dbReference type="ARBA" id="ARBA00023292"/>
    </source>
</evidence>
<dbReference type="PROSITE" id="PS50027">
    <property type="entry name" value="EGF_LAM_2"/>
    <property type="match status" value="1"/>
</dbReference>
<dbReference type="AlphaFoldDB" id="M7CDY7"/>
<comment type="subcellular location">
    <subcellularLocation>
        <location evidence="1">Membrane</location>
    </subcellularLocation>
</comment>
<evidence type="ECO:0000256" key="1">
    <source>
        <dbReference type="ARBA" id="ARBA00004370"/>
    </source>
</evidence>
<evidence type="ECO:0000256" key="9">
    <source>
        <dbReference type="PROSITE-ProRule" id="PRU00460"/>
    </source>
</evidence>
<dbReference type="Proteomes" id="UP000031443">
    <property type="component" value="Unassembled WGS sequence"/>
</dbReference>
<keyword evidence="6 9" id="KW-1015">Disulfide bond</keyword>
<dbReference type="InterPro" id="IPR016201">
    <property type="entry name" value="PSI"/>
</dbReference>
<dbReference type="SMART" id="SM00423">
    <property type="entry name" value="PSI"/>
    <property type="match status" value="1"/>
</dbReference>
<dbReference type="GO" id="GO:0016020">
    <property type="term" value="C:membrane"/>
    <property type="evidence" value="ECO:0007669"/>
    <property type="project" value="UniProtKB-SubCell"/>
</dbReference>
<evidence type="ECO:0000313" key="12">
    <source>
        <dbReference type="Proteomes" id="UP000031443"/>
    </source>
</evidence>
<dbReference type="PANTHER" id="PTHR46376">
    <property type="entry name" value="LEUCINE-ZIPPER-LIKE TRANSCRIPTIONAL REGULATOR 1"/>
    <property type="match status" value="1"/>
</dbReference>
<dbReference type="GO" id="GO:0005794">
    <property type="term" value="C:Golgi apparatus"/>
    <property type="evidence" value="ECO:0007669"/>
    <property type="project" value="TreeGrafter"/>
</dbReference>
<proteinExistence type="predicted"/>
<accession>M7CDY7</accession>
<keyword evidence="3" id="KW-0732">Signal</keyword>
<evidence type="ECO:0000259" key="10">
    <source>
        <dbReference type="PROSITE" id="PS50027"/>
    </source>
</evidence>
<comment type="caution">
    <text evidence="9">Lacks conserved residue(s) required for the propagation of feature annotation.</text>
</comment>
<dbReference type="FunFam" id="2.10.25.10:FF:000079">
    <property type="entry name" value="Attractin like 1"/>
    <property type="match status" value="1"/>
</dbReference>
<evidence type="ECO:0000256" key="4">
    <source>
        <dbReference type="ARBA" id="ARBA00022737"/>
    </source>
</evidence>
<dbReference type="Gene3D" id="2.10.25.10">
    <property type="entry name" value="Laminin"/>
    <property type="match status" value="1"/>
</dbReference>
<evidence type="ECO:0000313" key="11">
    <source>
        <dbReference type="EMBL" id="EMP39027.1"/>
    </source>
</evidence>
<gene>
    <name evidence="11" type="ORF">UY3_03746</name>
</gene>
<dbReference type="PANTHER" id="PTHR46376:SF2">
    <property type="entry name" value="DISTRACTED, ISOFORM B"/>
    <property type="match status" value="1"/>
</dbReference>
<evidence type="ECO:0000256" key="2">
    <source>
        <dbReference type="ARBA" id="ARBA00022441"/>
    </source>
</evidence>
<evidence type="ECO:0000256" key="3">
    <source>
        <dbReference type="ARBA" id="ARBA00022729"/>
    </source>
</evidence>
<evidence type="ECO:0000256" key="6">
    <source>
        <dbReference type="ARBA" id="ARBA00023157"/>
    </source>
</evidence>
<dbReference type="SMART" id="SM00180">
    <property type="entry name" value="EGF_Lam"/>
    <property type="match status" value="1"/>
</dbReference>
<sequence>MSPFTNTTLQWLPGEPNDSGFCAYLERAEVAGLKANPCTAKADGLVCEKPVVSPNQNARPCKKPCSLRTTCSNCTSNAMECMWCSSTKRCVDSNAYIISFPYGQCLEWQTATCSPCQCNGHSTCISGNICDQCKNLTTGKQCETCMPGYYGDPTNGGQCTGVYIQVLTANTRCIISTDEGEKDLFKRVASELKITLEEVLEAPHELTDILQPLTSSKIAVPINGAIMDPAKNTTPATIPPTCKREDRKYFVPSRTSEFLFTHPASNSLVVEAANEKNKPQHFF</sequence>
<evidence type="ECO:0000256" key="5">
    <source>
        <dbReference type="ARBA" id="ARBA00023136"/>
    </source>
</evidence>
<dbReference type="InterPro" id="IPR002165">
    <property type="entry name" value="Plexin_repeat"/>
</dbReference>
<dbReference type="InterPro" id="IPR056863">
    <property type="entry name" value="LMN_ATRN_NET-like_EGF"/>
</dbReference>
<dbReference type="SUPFAM" id="SSF56436">
    <property type="entry name" value="C-type lectin-like"/>
    <property type="match status" value="1"/>
</dbReference>
<dbReference type="Gene3D" id="1.10.287.3160">
    <property type="match status" value="1"/>
</dbReference>
<keyword evidence="12" id="KW-1185">Reference proteome</keyword>
<feature type="domain" description="Laminin EGF-like" evidence="10">
    <location>
        <begin position="116"/>
        <end position="161"/>
    </location>
</feature>
<evidence type="ECO:0000256" key="7">
    <source>
        <dbReference type="ARBA" id="ARBA00023180"/>
    </source>
</evidence>
<dbReference type="PROSITE" id="PS01248">
    <property type="entry name" value="EGF_LAM_1"/>
    <property type="match status" value="1"/>
</dbReference>
<dbReference type="InterPro" id="IPR016187">
    <property type="entry name" value="CTDL_fold"/>
</dbReference>
<keyword evidence="2" id="KW-0880">Kelch repeat</keyword>
<dbReference type="Pfam" id="PF24973">
    <property type="entry name" value="EGF_LMN_ATRN"/>
    <property type="match status" value="1"/>
</dbReference>
<dbReference type="InterPro" id="IPR051568">
    <property type="entry name" value="LZTR1/Attractin"/>
</dbReference>
<reference evidence="12" key="1">
    <citation type="journal article" date="2013" name="Nat. Genet.">
        <title>The draft genomes of soft-shell turtle and green sea turtle yield insights into the development and evolution of the turtle-specific body plan.</title>
        <authorList>
            <person name="Wang Z."/>
            <person name="Pascual-Anaya J."/>
            <person name="Zadissa A."/>
            <person name="Li W."/>
            <person name="Niimura Y."/>
            <person name="Huang Z."/>
            <person name="Li C."/>
            <person name="White S."/>
            <person name="Xiong Z."/>
            <person name="Fang D."/>
            <person name="Wang B."/>
            <person name="Ming Y."/>
            <person name="Chen Y."/>
            <person name="Zheng Y."/>
            <person name="Kuraku S."/>
            <person name="Pignatelli M."/>
            <person name="Herrero J."/>
            <person name="Beal K."/>
            <person name="Nozawa M."/>
            <person name="Li Q."/>
            <person name="Wang J."/>
            <person name="Zhang H."/>
            <person name="Yu L."/>
            <person name="Shigenobu S."/>
            <person name="Wang J."/>
            <person name="Liu J."/>
            <person name="Flicek P."/>
            <person name="Searle S."/>
            <person name="Wang J."/>
            <person name="Kuratani S."/>
            <person name="Yin Y."/>
            <person name="Aken B."/>
            <person name="Zhang G."/>
            <person name="Irie N."/>
        </authorList>
    </citation>
    <scope>NUCLEOTIDE SEQUENCE [LARGE SCALE GENOMIC DNA]</scope>
</reference>